<feature type="domain" description="Gfo/Idh/MocA-like oxidoreductase N-terminal" evidence="1">
    <location>
        <begin position="1"/>
        <end position="114"/>
    </location>
</feature>
<dbReference type="Proteomes" id="UP000236311">
    <property type="component" value="Unassembled WGS sequence"/>
</dbReference>
<evidence type="ECO:0000313" key="3">
    <source>
        <dbReference type="Proteomes" id="UP000236311"/>
    </source>
</evidence>
<dbReference type="PANTHER" id="PTHR43377">
    <property type="entry name" value="BILIVERDIN REDUCTASE A"/>
    <property type="match status" value="1"/>
</dbReference>
<dbReference type="Gene3D" id="3.40.50.720">
    <property type="entry name" value="NAD(P)-binding Rossmann-like Domain"/>
    <property type="match status" value="1"/>
</dbReference>
<accession>A0A2K4ZI32</accession>
<dbReference type="InterPro" id="IPR036291">
    <property type="entry name" value="NAD(P)-bd_dom_sf"/>
</dbReference>
<dbReference type="GO" id="GO:0050112">
    <property type="term" value="F:inositol 2-dehydrogenase (NAD+) activity"/>
    <property type="evidence" value="ECO:0007669"/>
    <property type="project" value="UniProtKB-EC"/>
</dbReference>
<dbReference type="InterPro" id="IPR051450">
    <property type="entry name" value="Gfo/Idh/MocA_Oxidoreductases"/>
</dbReference>
<name>A0A2K4ZI32_9FIRM</name>
<dbReference type="RefSeq" id="WP_103240212.1">
    <property type="nucleotide sequence ID" value="NZ_CANRXC010000002.1"/>
</dbReference>
<dbReference type="AlphaFoldDB" id="A0A2K4ZI32"/>
<dbReference type="GO" id="GO:0000166">
    <property type="term" value="F:nucleotide binding"/>
    <property type="evidence" value="ECO:0007669"/>
    <property type="project" value="InterPro"/>
</dbReference>
<dbReference type="Gene3D" id="3.30.360.10">
    <property type="entry name" value="Dihydrodipicolinate Reductase, domain 2"/>
    <property type="match status" value="1"/>
</dbReference>
<gene>
    <name evidence="2" type="primary">iolG_2</name>
    <name evidence="2" type="ORF">AMURIS_02871</name>
</gene>
<reference evidence="2 3" key="1">
    <citation type="submission" date="2018-01" db="EMBL/GenBank/DDBJ databases">
        <authorList>
            <person name="Gaut B.S."/>
            <person name="Morton B.R."/>
            <person name="Clegg M.T."/>
            <person name="Duvall M.R."/>
        </authorList>
    </citation>
    <scope>NUCLEOTIDE SEQUENCE [LARGE SCALE GENOMIC DNA]</scope>
    <source>
        <strain evidence="2">GP69</strain>
    </source>
</reference>
<dbReference type="EC" id="1.1.1.18" evidence="2"/>
<dbReference type="OrthoDB" id="9815825at2"/>
<dbReference type="Pfam" id="PF01408">
    <property type="entry name" value="GFO_IDH_MocA"/>
    <property type="match status" value="1"/>
</dbReference>
<dbReference type="PANTHER" id="PTHR43377:SF1">
    <property type="entry name" value="BILIVERDIN REDUCTASE A"/>
    <property type="match status" value="1"/>
</dbReference>
<dbReference type="SUPFAM" id="SSF51735">
    <property type="entry name" value="NAD(P)-binding Rossmann-fold domains"/>
    <property type="match status" value="1"/>
</dbReference>
<keyword evidence="3" id="KW-1185">Reference proteome</keyword>
<evidence type="ECO:0000313" key="2">
    <source>
        <dbReference type="EMBL" id="SOY30148.1"/>
    </source>
</evidence>
<keyword evidence="2" id="KW-0560">Oxidoreductase</keyword>
<evidence type="ECO:0000259" key="1">
    <source>
        <dbReference type="Pfam" id="PF01408"/>
    </source>
</evidence>
<sequence>MNVLVIGLGSMGKRRIRLLRELYPDFGIFGVDGRADRRQEAEKQSGIECVDSVVEAGRRFPVAAAFVCTSPLSHSSIITECLQNRWNVFTEINLVADGYERNMKLARENGCRLFLSSTFLYREEIRYIRKRVGKEQRWNYIYHVGQYLPDWHPWESYTDFFIGDKRTNGCREIMAIELPWLTRTFGKVIRTHVLADKMTGLNIDYRDNYIVQTEHESGSKGALIIDVVSPEAVRKLEIYGEHRYIQWSGTPDSLQEYNAETDRLERVVLQEAEEHRDGYRTFVVENAYKNEIREFIELVVNGRQPEYGFAQDLEILKLIDALEEEA</sequence>
<organism evidence="2 3">
    <name type="scientific">Acetatifactor muris</name>
    <dbReference type="NCBI Taxonomy" id="879566"/>
    <lineage>
        <taxon>Bacteria</taxon>
        <taxon>Bacillati</taxon>
        <taxon>Bacillota</taxon>
        <taxon>Clostridia</taxon>
        <taxon>Lachnospirales</taxon>
        <taxon>Lachnospiraceae</taxon>
        <taxon>Acetatifactor</taxon>
    </lineage>
</organism>
<proteinExistence type="predicted"/>
<dbReference type="EMBL" id="OFSM01000014">
    <property type="protein sequence ID" value="SOY30148.1"/>
    <property type="molecule type" value="Genomic_DNA"/>
</dbReference>
<dbReference type="InterPro" id="IPR000683">
    <property type="entry name" value="Gfo/Idh/MocA-like_OxRdtase_N"/>
</dbReference>
<protein>
    <submittedName>
        <fullName evidence="2">Inositol 2-dehydrogenase/D-chiro-inositol 3-dehydrogenase</fullName>
        <ecNumber evidence="2">1.1.1.18</ecNumber>
    </submittedName>
</protein>